<feature type="transmembrane region" description="Helical" evidence="2">
    <location>
        <begin position="14"/>
        <end position="36"/>
    </location>
</feature>
<reference evidence="4" key="1">
    <citation type="submission" date="2020-10" db="EMBL/GenBank/DDBJ databases">
        <authorList>
            <person name="Kadnikov V."/>
            <person name="Beletsky A.V."/>
            <person name="Mardanov A.V."/>
            <person name="Karnachuk O.V."/>
            <person name="Ravin N.V."/>
        </authorList>
    </citation>
    <scope>NUCLEOTIDE SEQUENCE</scope>
    <source>
        <strain evidence="4">Bu02</strain>
    </source>
</reference>
<keyword evidence="1" id="KW-0175">Coiled coil</keyword>
<evidence type="ECO:0000256" key="2">
    <source>
        <dbReference type="SAM" id="Phobius"/>
    </source>
</evidence>
<evidence type="ECO:0000256" key="1">
    <source>
        <dbReference type="SAM" id="Coils"/>
    </source>
</evidence>
<dbReference type="AlphaFoldDB" id="A0AAT9LCJ7"/>
<gene>
    <name evidence="4" type="ORF">IMF26_11025</name>
</gene>
<name>A0AAT9LCJ7_9FIRM</name>
<protein>
    <recommendedName>
        <fullName evidence="3">RND related barrel-sandwich hybrid domain-containing protein</fullName>
    </recommendedName>
</protein>
<feature type="coiled-coil region" evidence="1">
    <location>
        <begin position="177"/>
        <end position="204"/>
    </location>
</feature>
<dbReference type="Pfam" id="PF26018">
    <property type="entry name" value="BSH_RND_rel"/>
    <property type="match status" value="1"/>
</dbReference>
<keyword evidence="2" id="KW-1133">Transmembrane helix</keyword>
<dbReference type="KEGG" id="fcz:IMF26_11025"/>
<sequence>MKRRRKSGQKQRKYASRFAALVIVASLGLLLFWPYIRTGFLKAFIPVGRGTPGFLEERTAGDALFTGGDTLLRAPIGGTIKFLVKDGDTVRVGDVIAEIGDKDAISAVQESLALARDNLEKFEEGTQGEFSRLARETQAAYESAVRSFFELQRVFACGDVRSLPEKERAFLTETNVLSDKRSRLMAIENERARLKGEVELLEKIASQSAVRVLAPVAGTFSSTVTDVEDKVRANDISQKDASELMVLAQKVRGSRTFSIQDGQKVKQGDPIGRIISGEKVSFFLPVKTEERPDIGLGKRILIEYEDGFTLNGVVTGIRDGKPPGYSVLSGEIQYVPVDRYTYAARISLISKRFNGILVPVESILEKDGQTGVLVVQKTYARFVPVEVLMVKGDRAVIKGISETDEIVLKAAKFLEGRRVR</sequence>
<evidence type="ECO:0000313" key="4">
    <source>
        <dbReference type="EMBL" id="QUL98513.1"/>
    </source>
</evidence>
<dbReference type="EMBL" id="CP062796">
    <property type="protein sequence ID" value="QUL98513.1"/>
    <property type="molecule type" value="Genomic_DNA"/>
</dbReference>
<evidence type="ECO:0000259" key="3">
    <source>
        <dbReference type="Pfam" id="PF26018"/>
    </source>
</evidence>
<accession>A0AAT9LCJ7</accession>
<keyword evidence="2" id="KW-0472">Membrane</keyword>
<organism evidence="4">
    <name type="scientific">Candidatus Fermentithermobacillus carboniphilus</name>
    <dbReference type="NCBI Taxonomy" id="3085328"/>
    <lineage>
        <taxon>Bacteria</taxon>
        <taxon>Bacillati</taxon>
        <taxon>Bacillota</taxon>
        <taxon>Candidatus Fermentithermobacillia</taxon>
        <taxon>Candidatus Fermentithermobacillales</taxon>
        <taxon>Candidatus Fermentithermobacillaceae</taxon>
        <taxon>Candidatus Fermentithermobacillus</taxon>
    </lineage>
</organism>
<keyword evidence="2" id="KW-0812">Transmembrane</keyword>
<feature type="domain" description="RND related barrel-sandwich hybrid" evidence="3">
    <location>
        <begin position="72"/>
        <end position="275"/>
    </location>
</feature>
<reference evidence="4" key="2">
    <citation type="journal article" date="2023" name="Biology">
        <title>Prokaryotic Life Associated with Coal-Fire Gas Vents Revealed by Metagenomics.</title>
        <authorList>
            <person name="Kadnikov V.V."/>
            <person name="Mardanov A.V."/>
            <person name="Beletsky A.V."/>
            <person name="Karnachuk O.V."/>
            <person name="Ravin N.V."/>
        </authorList>
    </citation>
    <scope>NUCLEOTIDE SEQUENCE</scope>
    <source>
        <strain evidence="4">Bu02</strain>
    </source>
</reference>
<dbReference type="Gene3D" id="2.40.420.20">
    <property type="match status" value="1"/>
</dbReference>
<dbReference type="InterPro" id="IPR058709">
    <property type="entry name" value="BSH_RND-rel"/>
</dbReference>
<proteinExistence type="predicted"/>